<organism evidence="2 3">
    <name type="scientific">Fusarium venenatum</name>
    <dbReference type="NCBI Taxonomy" id="56646"/>
    <lineage>
        <taxon>Eukaryota</taxon>
        <taxon>Fungi</taxon>
        <taxon>Dikarya</taxon>
        <taxon>Ascomycota</taxon>
        <taxon>Pezizomycotina</taxon>
        <taxon>Sordariomycetes</taxon>
        <taxon>Hypocreomycetidae</taxon>
        <taxon>Hypocreales</taxon>
        <taxon>Nectriaceae</taxon>
        <taxon>Fusarium</taxon>
    </lineage>
</organism>
<reference evidence="3" key="1">
    <citation type="submission" date="2014-10" db="EMBL/GenBank/DDBJ databases">
        <authorList>
            <person name="King R."/>
        </authorList>
    </citation>
    <scope>NUCLEOTIDE SEQUENCE [LARGE SCALE GENOMIC DNA]</scope>
    <source>
        <strain evidence="3">A3/5</strain>
    </source>
</reference>
<accession>A0A2L2TUK3</accession>
<dbReference type="Proteomes" id="UP000245910">
    <property type="component" value="Chromosome III"/>
</dbReference>
<dbReference type="AlphaFoldDB" id="A0A2L2TUK3"/>
<sequence length="103" mass="11263">MEGAAVGPPKLYLGHGGSDSVFLFPNPIYETRRSSTFEPIKSKLSSLTNPLVFTTLQFLTLFTTNSIIMTKHSKNNSPPVLRHPSIPTIMDPANDSTDAPFTI</sequence>
<evidence type="ECO:0000313" key="3">
    <source>
        <dbReference type="Proteomes" id="UP000245910"/>
    </source>
</evidence>
<proteinExistence type="predicted"/>
<protein>
    <submittedName>
        <fullName evidence="2">Uncharacterized protein</fullName>
    </submittedName>
</protein>
<evidence type="ECO:0000313" key="2">
    <source>
        <dbReference type="EMBL" id="CEI70261.1"/>
    </source>
</evidence>
<dbReference type="EMBL" id="LN649231">
    <property type="protein sequence ID" value="CEI70261.1"/>
    <property type="molecule type" value="Genomic_DNA"/>
</dbReference>
<keyword evidence="3" id="KW-1185">Reference proteome</keyword>
<feature type="compositionally biased region" description="Polar residues" evidence="1">
    <location>
        <begin position="94"/>
        <end position="103"/>
    </location>
</feature>
<evidence type="ECO:0000256" key="1">
    <source>
        <dbReference type="SAM" id="MobiDB-lite"/>
    </source>
</evidence>
<feature type="region of interest" description="Disordered" evidence="1">
    <location>
        <begin position="73"/>
        <end position="103"/>
    </location>
</feature>
<name>A0A2L2TUK3_9HYPO</name>